<sequence>MFGTDASTLVGAAESLTEDFGEFLLTTGNALAVLRSARDDLILIASTAVNNVRPMIPLLCAPNPVTVATALLRLTTIVVAAVAAATARIATMEASLRPLAAKFRELAATDTCLPRPIHAAGTGAEFAPVPRPVLSLPEPKDLEAGRRAADAARSMIGTPYVWGGSEPGGFDCSGLTRWAWSRAGVELPRLAEQQTVGRRVSADELIEGDLAVWNGHVAMYVGDGQIIEAGSPVEVSPLRTTNSGMDFYGFWRPTG</sequence>
<keyword evidence="2" id="KW-0645">Protease</keyword>
<dbReference type="AlphaFoldDB" id="A0A934I711"/>
<reference evidence="6" key="1">
    <citation type="submission" date="2020-12" db="EMBL/GenBank/DDBJ databases">
        <title>Genome public.</title>
        <authorList>
            <person name="Sun Q."/>
        </authorList>
    </citation>
    <scope>NUCLEOTIDE SEQUENCE</scope>
    <source>
        <strain evidence="6">CCM 8863</strain>
    </source>
</reference>
<accession>A0A934I711</accession>
<name>A0A934I711_9CORY</name>
<feature type="domain" description="NlpC/P60" evidence="5">
    <location>
        <begin position="142"/>
        <end position="255"/>
    </location>
</feature>
<dbReference type="Pfam" id="PF00877">
    <property type="entry name" value="NLPC_P60"/>
    <property type="match status" value="1"/>
</dbReference>
<dbReference type="Gene3D" id="3.90.1720.10">
    <property type="entry name" value="endopeptidase domain like (from Nostoc punctiforme)"/>
    <property type="match status" value="1"/>
</dbReference>
<comment type="caution">
    <text evidence="6">The sequence shown here is derived from an EMBL/GenBank/DDBJ whole genome shotgun (WGS) entry which is preliminary data.</text>
</comment>
<dbReference type="GO" id="GO:0006508">
    <property type="term" value="P:proteolysis"/>
    <property type="evidence" value="ECO:0007669"/>
    <property type="project" value="UniProtKB-KW"/>
</dbReference>
<dbReference type="InterPro" id="IPR000064">
    <property type="entry name" value="NLP_P60_dom"/>
</dbReference>
<dbReference type="PANTHER" id="PTHR47359">
    <property type="entry name" value="PEPTIDOGLYCAN DL-ENDOPEPTIDASE CWLO"/>
    <property type="match status" value="1"/>
</dbReference>
<evidence type="ECO:0000256" key="3">
    <source>
        <dbReference type="ARBA" id="ARBA00022801"/>
    </source>
</evidence>
<evidence type="ECO:0000313" key="6">
    <source>
        <dbReference type="EMBL" id="MBI8989537.1"/>
    </source>
</evidence>
<evidence type="ECO:0000256" key="2">
    <source>
        <dbReference type="ARBA" id="ARBA00022670"/>
    </source>
</evidence>
<dbReference type="InterPro" id="IPR051794">
    <property type="entry name" value="PG_Endopeptidase_C40"/>
</dbReference>
<dbReference type="PANTHER" id="PTHR47359:SF3">
    <property type="entry name" value="NLP_P60 DOMAIN-CONTAINING PROTEIN-RELATED"/>
    <property type="match status" value="1"/>
</dbReference>
<dbReference type="EMBL" id="JAEIOS010000012">
    <property type="protein sequence ID" value="MBI8989537.1"/>
    <property type="molecule type" value="Genomic_DNA"/>
</dbReference>
<dbReference type="Proteomes" id="UP000645966">
    <property type="component" value="Unassembled WGS sequence"/>
</dbReference>
<dbReference type="SUPFAM" id="SSF54001">
    <property type="entry name" value="Cysteine proteinases"/>
    <property type="match status" value="1"/>
</dbReference>
<dbReference type="GO" id="GO:0008234">
    <property type="term" value="F:cysteine-type peptidase activity"/>
    <property type="evidence" value="ECO:0007669"/>
    <property type="project" value="UniProtKB-KW"/>
</dbReference>
<protein>
    <submittedName>
        <fullName evidence="6">C40 family peptidase</fullName>
    </submittedName>
</protein>
<keyword evidence="4" id="KW-0788">Thiol protease</keyword>
<evidence type="ECO:0000256" key="4">
    <source>
        <dbReference type="ARBA" id="ARBA00022807"/>
    </source>
</evidence>
<evidence type="ECO:0000256" key="1">
    <source>
        <dbReference type="ARBA" id="ARBA00007074"/>
    </source>
</evidence>
<proteinExistence type="inferred from homology"/>
<gene>
    <name evidence="6" type="ORF">JDV75_07145</name>
</gene>
<keyword evidence="7" id="KW-1185">Reference proteome</keyword>
<dbReference type="PROSITE" id="PS51935">
    <property type="entry name" value="NLPC_P60"/>
    <property type="match status" value="1"/>
</dbReference>
<evidence type="ECO:0000259" key="5">
    <source>
        <dbReference type="PROSITE" id="PS51935"/>
    </source>
</evidence>
<comment type="similarity">
    <text evidence="1">Belongs to the peptidase C40 family.</text>
</comment>
<keyword evidence="3" id="KW-0378">Hydrolase</keyword>
<organism evidence="6 7">
    <name type="scientific">Corynebacterium meridianum</name>
    <dbReference type="NCBI Taxonomy" id="2765363"/>
    <lineage>
        <taxon>Bacteria</taxon>
        <taxon>Bacillati</taxon>
        <taxon>Actinomycetota</taxon>
        <taxon>Actinomycetes</taxon>
        <taxon>Mycobacteriales</taxon>
        <taxon>Corynebacteriaceae</taxon>
        <taxon>Corynebacterium</taxon>
    </lineage>
</organism>
<evidence type="ECO:0000313" key="7">
    <source>
        <dbReference type="Proteomes" id="UP000645966"/>
    </source>
</evidence>
<dbReference type="InterPro" id="IPR038765">
    <property type="entry name" value="Papain-like_cys_pep_sf"/>
</dbReference>